<comment type="caution">
    <text evidence="1">The sequence shown here is derived from an EMBL/GenBank/DDBJ whole genome shotgun (WGS) entry which is preliminary data.</text>
</comment>
<reference evidence="1" key="1">
    <citation type="journal article" date="2015" name="Nature">
        <title>Complex archaea that bridge the gap between prokaryotes and eukaryotes.</title>
        <authorList>
            <person name="Spang A."/>
            <person name="Saw J.H."/>
            <person name="Jorgensen S.L."/>
            <person name="Zaremba-Niedzwiedzka K."/>
            <person name="Martijn J."/>
            <person name="Lind A.E."/>
            <person name="van Eijk R."/>
            <person name="Schleper C."/>
            <person name="Guy L."/>
            <person name="Ettema T.J."/>
        </authorList>
    </citation>
    <scope>NUCLEOTIDE SEQUENCE</scope>
</reference>
<proteinExistence type="predicted"/>
<dbReference type="EMBL" id="LAZR01005862">
    <property type="protein sequence ID" value="KKM96577.1"/>
    <property type="molecule type" value="Genomic_DNA"/>
</dbReference>
<gene>
    <name evidence="1" type="ORF">LCGC14_1176660</name>
</gene>
<evidence type="ECO:0000313" key="1">
    <source>
        <dbReference type="EMBL" id="KKM96577.1"/>
    </source>
</evidence>
<accession>A0A0F9PTP7</accession>
<organism evidence="1">
    <name type="scientific">marine sediment metagenome</name>
    <dbReference type="NCBI Taxonomy" id="412755"/>
    <lineage>
        <taxon>unclassified sequences</taxon>
        <taxon>metagenomes</taxon>
        <taxon>ecological metagenomes</taxon>
    </lineage>
</organism>
<protein>
    <submittedName>
        <fullName evidence="1">Uncharacterized protein</fullName>
    </submittedName>
</protein>
<name>A0A0F9PTP7_9ZZZZ</name>
<sequence>MLEKSYIIVKKDHAIFENFESLKIVVKLFKTEPNLYKKVTKLNIK</sequence>
<dbReference type="AlphaFoldDB" id="A0A0F9PTP7"/>